<organism evidence="3 4">
    <name type="scientific">Hypholoma sublateritium (strain FD-334 SS-4)</name>
    <dbReference type="NCBI Taxonomy" id="945553"/>
    <lineage>
        <taxon>Eukaryota</taxon>
        <taxon>Fungi</taxon>
        <taxon>Dikarya</taxon>
        <taxon>Basidiomycota</taxon>
        <taxon>Agaricomycotina</taxon>
        <taxon>Agaricomycetes</taxon>
        <taxon>Agaricomycetidae</taxon>
        <taxon>Agaricales</taxon>
        <taxon>Agaricineae</taxon>
        <taxon>Strophariaceae</taxon>
        <taxon>Hypholoma</taxon>
    </lineage>
</organism>
<gene>
    <name evidence="3" type="ORF">HYPSUDRAFT_209629</name>
</gene>
<feature type="compositionally biased region" description="Polar residues" evidence="1">
    <location>
        <begin position="58"/>
        <end position="69"/>
    </location>
</feature>
<evidence type="ECO:0000313" key="3">
    <source>
        <dbReference type="EMBL" id="KJA13343.1"/>
    </source>
</evidence>
<feature type="region of interest" description="Disordered" evidence="1">
    <location>
        <begin position="49"/>
        <end position="119"/>
    </location>
</feature>
<sequence length="119" mass="12551">MFVNNGQELSSAYHGKTEAKLWVAFAEARAQAPCIVVLYEIDALALGLDGTGNEDDSTGGQKAAQQSAEVGTVPRPTPAPGYILLRTSSARIHHAAGPTRDSQRTQTPRHASVLSGLPK</sequence>
<dbReference type="STRING" id="945553.A0A0D2LR85"/>
<evidence type="ECO:0000313" key="4">
    <source>
        <dbReference type="Proteomes" id="UP000054270"/>
    </source>
</evidence>
<dbReference type="GO" id="GO:0016887">
    <property type="term" value="F:ATP hydrolysis activity"/>
    <property type="evidence" value="ECO:0007669"/>
    <property type="project" value="InterPro"/>
</dbReference>
<dbReference type="InterPro" id="IPR003959">
    <property type="entry name" value="ATPase_AAA_core"/>
</dbReference>
<dbReference type="Pfam" id="PF00004">
    <property type="entry name" value="AAA"/>
    <property type="match status" value="1"/>
</dbReference>
<dbReference type="EMBL" id="KN817752">
    <property type="protein sequence ID" value="KJA13343.1"/>
    <property type="molecule type" value="Genomic_DNA"/>
</dbReference>
<dbReference type="Proteomes" id="UP000054270">
    <property type="component" value="Unassembled WGS sequence"/>
</dbReference>
<dbReference type="Gene3D" id="3.40.50.300">
    <property type="entry name" value="P-loop containing nucleotide triphosphate hydrolases"/>
    <property type="match status" value="1"/>
</dbReference>
<feature type="domain" description="ATPase AAA-type core" evidence="2">
    <location>
        <begin position="4"/>
        <end position="51"/>
    </location>
</feature>
<keyword evidence="4" id="KW-1185">Reference proteome</keyword>
<dbReference type="InterPro" id="IPR027417">
    <property type="entry name" value="P-loop_NTPase"/>
</dbReference>
<protein>
    <recommendedName>
        <fullName evidence="2">ATPase AAA-type core domain-containing protein</fullName>
    </recommendedName>
</protein>
<proteinExistence type="predicted"/>
<evidence type="ECO:0000259" key="2">
    <source>
        <dbReference type="Pfam" id="PF00004"/>
    </source>
</evidence>
<dbReference type="GO" id="GO:0005524">
    <property type="term" value="F:ATP binding"/>
    <property type="evidence" value="ECO:0007669"/>
    <property type="project" value="InterPro"/>
</dbReference>
<dbReference type="AlphaFoldDB" id="A0A0D2LR85"/>
<evidence type="ECO:0000256" key="1">
    <source>
        <dbReference type="SAM" id="MobiDB-lite"/>
    </source>
</evidence>
<reference evidence="4" key="1">
    <citation type="submission" date="2014-04" db="EMBL/GenBank/DDBJ databases">
        <title>Evolutionary Origins and Diversification of the Mycorrhizal Mutualists.</title>
        <authorList>
            <consortium name="DOE Joint Genome Institute"/>
            <consortium name="Mycorrhizal Genomics Consortium"/>
            <person name="Kohler A."/>
            <person name="Kuo A."/>
            <person name="Nagy L.G."/>
            <person name="Floudas D."/>
            <person name="Copeland A."/>
            <person name="Barry K.W."/>
            <person name="Cichocki N."/>
            <person name="Veneault-Fourrey C."/>
            <person name="LaButti K."/>
            <person name="Lindquist E.A."/>
            <person name="Lipzen A."/>
            <person name="Lundell T."/>
            <person name="Morin E."/>
            <person name="Murat C."/>
            <person name="Riley R."/>
            <person name="Ohm R."/>
            <person name="Sun H."/>
            <person name="Tunlid A."/>
            <person name="Henrissat B."/>
            <person name="Grigoriev I.V."/>
            <person name="Hibbett D.S."/>
            <person name="Martin F."/>
        </authorList>
    </citation>
    <scope>NUCLEOTIDE SEQUENCE [LARGE SCALE GENOMIC DNA]</scope>
    <source>
        <strain evidence="4">FD-334 SS-4</strain>
    </source>
</reference>
<name>A0A0D2LR85_HYPSF</name>
<accession>A0A0D2LR85</accession>